<dbReference type="Proteomes" id="UP000663829">
    <property type="component" value="Unassembled WGS sequence"/>
</dbReference>
<evidence type="ECO:0000256" key="2">
    <source>
        <dbReference type="ARBA" id="ARBA00022803"/>
    </source>
</evidence>
<feature type="repeat" description="TPR" evidence="3">
    <location>
        <begin position="374"/>
        <end position="407"/>
    </location>
</feature>
<dbReference type="InterPro" id="IPR011990">
    <property type="entry name" value="TPR-like_helical_dom_sf"/>
</dbReference>
<evidence type="ECO:0000313" key="4">
    <source>
        <dbReference type="EMBL" id="CAF1047625.1"/>
    </source>
</evidence>
<keyword evidence="2 3" id="KW-0802">TPR repeat</keyword>
<keyword evidence="6" id="KW-1185">Reference proteome</keyword>
<feature type="repeat" description="TPR" evidence="3">
    <location>
        <begin position="455"/>
        <end position="488"/>
    </location>
</feature>
<dbReference type="EMBL" id="CAJNOQ010004167">
    <property type="protein sequence ID" value="CAF1047625.1"/>
    <property type="molecule type" value="Genomic_DNA"/>
</dbReference>
<name>A0A814K6K4_9BILA</name>
<sequence length="595" mass="69638">VKGVFFDSKRLCEQIWEDVKILSQIGDLVPITVYNRLDAFSNSSAIINNSTSDNSLFIWYQLYFQICTQQQQNESKKLTTRTDELLNVCKEYYRENYTERKLIDEFSDDYVSSNVIWWWTRETFLNRLFSKSLIALNLDLLYLYQFLINDMQKQLSKQYECQLPSNSITKQRNGGTLEQMYYHSQALTNDKLTKIKANIGELLSINNYFFATKNRSRSLATIKEYLQPTAIYHRVLFEIKIDSSLLRSSSMSLKRPWCDITQISYPNKDDNEILFSCGTIFRINSVNYDYDNELWLLKLTYYDEKSNSDFSHLFNYIQDELVKYKTNKLLCFITLGNLLRKICLPLVTTNGHIMENYYKRLLKETSTTDNSLKSECYKGLGLIEYYRNENDIALEHFEKALDLQSKSNSDCATLFNNIGLVYSKQDDYDLALVNFKKALDLLLKNGNSSSNPDIASSYHNIALTYYNKGKFDAELTYYEKALEIRSKLLPYNHPDIATLYNNIGNSYSDINDYDLALQNLKRALELRMKTLPSNHCDIAENFNNIGTVYSRTGEYRIAIEYFHKSLDIFRQILPTTHPSIKQTEENIKIVNEKSR</sequence>
<dbReference type="AlphaFoldDB" id="A0A814K6K4"/>
<feature type="repeat" description="TPR" evidence="3">
    <location>
        <begin position="497"/>
        <end position="530"/>
    </location>
</feature>
<dbReference type="InterPro" id="IPR019734">
    <property type="entry name" value="TPR_rpt"/>
</dbReference>
<dbReference type="SUPFAM" id="SSF48452">
    <property type="entry name" value="TPR-like"/>
    <property type="match status" value="1"/>
</dbReference>
<protein>
    <submittedName>
        <fullName evidence="4">Uncharacterized protein</fullName>
    </submittedName>
</protein>
<keyword evidence="1" id="KW-0677">Repeat</keyword>
<evidence type="ECO:0000256" key="3">
    <source>
        <dbReference type="PROSITE-ProRule" id="PRU00339"/>
    </source>
</evidence>
<dbReference type="Pfam" id="PF13374">
    <property type="entry name" value="TPR_10"/>
    <property type="match status" value="1"/>
</dbReference>
<dbReference type="PROSITE" id="PS50005">
    <property type="entry name" value="TPR"/>
    <property type="match status" value="5"/>
</dbReference>
<feature type="repeat" description="TPR" evidence="3">
    <location>
        <begin position="539"/>
        <end position="572"/>
    </location>
</feature>
<organism evidence="4 6">
    <name type="scientific">Didymodactylos carnosus</name>
    <dbReference type="NCBI Taxonomy" id="1234261"/>
    <lineage>
        <taxon>Eukaryota</taxon>
        <taxon>Metazoa</taxon>
        <taxon>Spiralia</taxon>
        <taxon>Gnathifera</taxon>
        <taxon>Rotifera</taxon>
        <taxon>Eurotatoria</taxon>
        <taxon>Bdelloidea</taxon>
        <taxon>Philodinida</taxon>
        <taxon>Philodinidae</taxon>
        <taxon>Didymodactylos</taxon>
    </lineage>
</organism>
<dbReference type="PANTHER" id="PTHR45641:SF1">
    <property type="entry name" value="AAA+ ATPASE DOMAIN-CONTAINING PROTEIN"/>
    <property type="match status" value="1"/>
</dbReference>
<dbReference type="Pfam" id="PF13424">
    <property type="entry name" value="TPR_12"/>
    <property type="match status" value="2"/>
</dbReference>
<evidence type="ECO:0000313" key="6">
    <source>
        <dbReference type="Proteomes" id="UP000663829"/>
    </source>
</evidence>
<comment type="caution">
    <text evidence="4">The sequence shown here is derived from an EMBL/GenBank/DDBJ whole genome shotgun (WGS) entry which is preliminary data.</text>
</comment>
<feature type="repeat" description="TPR" evidence="3">
    <location>
        <begin position="412"/>
        <end position="445"/>
    </location>
</feature>
<dbReference type="SMART" id="SM00028">
    <property type="entry name" value="TPR"/>
    <property type="match status" value="5"/>
</dbReference>
<dbReference type="OrthoDB" id="9991317at2759"/>
<gene>
    <name evidence="4" type="ORF">GPM918_LOCUS16113</name>
    <name evidence="5" type="ORF">SRO942_LOCUS16113</name>
</gene>
<evidence type="ECO:0000313" key="5">
    <source>
        <dbReference type="EMBL" id="CAF3817356.1"/>
    </source>
</evidence>
<evidence type="ECO:0000256" key="1">
    <source>
        <dbReference type="ARBA" id="ARBA00022737"/>
    </source>
</evidence>
<dbReference type="PANTHER" id="PTHR45641">
    <property type="entry name" value="TETRATRICOPEPTIDE REPEAT PROTEIN (AFU_ORTHOLOGUE AFUA_6G03870)"/>
    <property type="match status" value="1"/>
</dbReference>
<proteinExistence type="predicted"/>
<feature type="non-terminal residue" evidence="4">
    <location>
        <position position="1"/>
    </location>
</feature>
<dbReference type="EMBL" id="CAJOBC010004167">
    <property type="protein sequence ID" value="CAF3817356.1"/>
    <property type="molecule type" value="Genomic_DNA"/>
</dbReference>
<dbReference type="PROSITE" id="PS50293">
    <property type="entry name" value="TPR_REGION"/>
    <property type="match status" value="1"/>
</dbReference>
<dbReference type="Gene3D" id="1.25.40.10">
    <property type="entry name" value="Tetratricopeptide repeat domain"/>
    <property type="match status" value="2"/>
</dbReference>
<accession>A0A814K6K4</accession>
<dbReference type="Proteomes" id="UP000681722">
    <property type="component" value="Unassembled WGS sequence"/>
</dbReference>
<reference evidence="4" key="1">
    <citation type="submission" date="2021-02" db="EMBL/GenBank/DDBJ databases">
        <authorList>
            <person name="Nowell W R."/>
        </authorList>
    </citation>
    <scope>NUCLEOTIDE SEQUENCE</scope>
</reference>